<dbReference type="Gene3D" id="2.60.40.1190">
    <property type="match status" value="1"/>
</dbReference>
<dbReference type="InterPro" id="IPR045670">
    <property type="entry name" value="DUF5916"/>
</dbReference>
<dbReference type="GO" id="GO:0030246">
    <property type="term" value="F:carbohydrate binding"/>
    <property type="evidence" value="ECO:0007669"/>
    <property type="project" value="InterPro"/>
</dbReference>
<dbReference type="Pfam" id="PF19313">
    <property type="entry name" value="DUF5916"/>
    <property type="match status" value="1"/>
</dbReference>
<keyword evidence="2" id="KW-0732">Signal</keyword>
<dbReference type="GO" id="GO:0004553">
    <property type="term" value="F:hydrolase activity, hydrolyzing O-glycosyl compounds"/>
    <property type="evidence" value="ECO:0007669"/>
    <property type="project" value="InterPro"/>
</dbReference>
<evidence type="ECO:0000256" key="1">
    <source>
        <dbReference type="SAM" id="MobiDB-lite"/>
    </source>
</evidence>
<sequence length="843" mass="95825">MDTWIYKAPLRCIGFYWRSCCLVLLLALAFSGNAVEGNSAQQDSQQTKEDNKPVAVVIQSATESATQNTTESATQSAEPFSSDSGSTNVDETTSPNEARTFDTIVVPYLSETITLDGILDDEAWQRAKEIPLNVVTRPFENTAPPVKTIARIFENGDMIYIAFTAFDDDPSAIRALFRDRDSVWDNDLVGVKLDTFGDSRLSYQFFVNPHGIQTDSIENQMTRSESASWNAIWDAEAKITDEGYTVEIALPFRIMNFLDIDGLKQWRAEFVRFYPRDNNLRISNRPVDRNNACSLCQMGKMEGFSRAKQGKNLSITPYAVAGAARSRTPATPEQWEYGNNQEVGVDINWGITSDMLLQATINPDFSQVEADAGQLGINNPFALFFPEQRPFFVENADFFSTQYDLVYTRNIGAPDIGSKLTGRINDHTFGLLLANDETTTFLVPGNLGSSVAQLEQGSTNLAARYRYDISDTLSVGSIFTGRHADEYHNLVTGVDVRYQITPSDTLRAQLLRSDTQYPDALASQFCRGSCENQEDVTETTLRTDKQDAFSGSTYKIDYRHEEREWYVIANRTSTQSDFRADLGFESNVDRHKSVLGGGLLWWKDNAWWNRLEFGGDWDITHNDNGELIEREVQAQIEMNAAYQSYFNFQWVKRDRVGLRQNGASLAIDGNTTRFTEEQFSFYFEARPNRTLYFENFARIGDRIDLRNNRLGDQILLEPQITLNIGEHLEASISHEYNRIDVSNEMLFTANLSDFRMSYQFDAKQFLRLALIYSDVRRNPNNYLVNVDARERNMGTQLVYSYMINPLSRLFIGYGDSAFADEATPGLFRTEQAVFMKFSYAWLY</sequence>
<evidence type="ECO:0000313" key="5">
    <source>
        <dbReference type="EMBL" id="NDW15203.1"/>
    </source>
</evidence>
<feature type="domain" description="Carbohydrate-binding" evidence="3">
    <location>
        <begin position="116"/>
        <end position="253"/>
    </location>
</feature>
<evidence type="ECO:0000256" key="2">
    <source>
        <dbReference type="SAM" id="SignalP"/>
    </source>
</evidence>
<keyword evidence="6" id="KW-1185">Reference proteome</keyword>
<evidence type="ECO:0000313" key="6">
    <source>
        <dbReference type="Proteomes" id="UP000471381"/>
    </source>
</evidence>
<organism evidence="5 6">
    <name type="scientific">Alteromonas genovensis</name>
    <dbReference type="NCBI Taxonomy" id="471225"/>
    <lineage>
        <taxon>Bacteria</taxon>
        <taxon>Pseudomonadati</taxon>
        <taxon>Pseudomonadota</taxon>
        <taxon>Gammaproteobacteria</taxon>
        <taxon>Alteromonadales</taxon>
        <taxon>Alteromonadaceae</taxon>
        <taxon>Alteromonas/Salinimonas group</taxon>
        <taxon>Alteromonas</taxon>
    </lineage>
</organism>
<dbReference type="EMBL" id="JAAAWO010000004">
    <property type="protein sequence ID" value="NDW15203.1"/>
    <property type="molecule type" value="Genomic_DNA"/>
</dbReference>
<reference evidence="5 6" key="1">
    <citation type="submission" date="2020-01" db="EMBL/GenBank/DDBJ databases">
        <title>Genomes of bacteria type strains.</title>
        <authorList>
            <person name="Chen J."/>
            <person name="Zhu S."/>
            <person name="Yang J."/>
        </authorList>
    </citation>
    <scope>NUCLEOTIDE SEQUENCE [LARGE SCALE GENOMIC DNA]</scope>
    <source>
        <strain evidence="5 6">LMG 24078</strain>
    </source>
</reference>
<feature type="domain" description="DUF5916" evidence="4">
    <location>
        <begin position="313"/>
        <end position="418"/>
    </location>
</feature>
<dbReference type="CDD" id="cd09618">
    <property type="entry name" value="CBM9_like_2"/>
    <property type="match status" value="1"/>
</dbReference>
<dbReference type="InterPro" id="IPR010502">
    <property type="entry name" value="Carb-bd_dom_fam9"/>
</dbReference>
<feature type="region of interest" description="Disordered" evidence="1">
    <location>
        <begin position="63"/>
        <end position="96"/>
    </location>
</feature>
<protein>
    <submittedName>
        <fullName evidence="5">Uncharacterized protein</fullName>
    </submittedName>
</protein>
<proteinExistence type="predicted"/>
<dbReference type="AlphaFoldDB" id="A0A6N9TD41"/>
<feature type="chain" id="PRO_5026680330" evidence="2">
    <location>
        <begin position="35"/>
        <end position="843"/>
    </location>
</feature>
<dbReference type="RefSeq" id="WP_163105776.1">
    <property type="nucleotide sequence ID" value="NZ_JAAAWO010000004.1"/>
</dbReference>
<dbReference type="Pfam" id="PF06452">
    <property type="entry name" value="CBM9_1"/>
    <property type="match status" value="1"/>
</dbReference>
<dbReference type="GO" id="GO:0016052">
    <property type="term" value="P:carbohydrate catabolic process"/>
    <property type="evidence" value="ECO:0007669"/>
    <property type="project" value="InterPro"/>
</dbReference>
<feature type="signal peptide" evidence="2">
    <location>
        <begin position="1"/>
        <end position="34"/>
    </location>
</feature>
<dbReference type="SUPFAM" id="SSF49344">
    <property type="entry name" value="CBD9-like"/>
    <property type="match status" value="1"/>
</dbReference>
<evidence type="ECO:0000259" key="3">
    <source>
        <dbReference type="Pfam" id="PF06452"/>
    </source>
</evidence>
<gene>
    <name evidence="5" type="ORF">GTQ48_06705</name>
</gene>
<name>A0A6N9TD41_9ALTE</name>
<accession>A0A6N9TD41</accession>
<evidence type="ECO:0000259" key="4">
    <source>
        <dbReference type="Pfam" id="PF19313"/>
    </source>
</evidence>
<comment type="caution">
    <text evidence="5">The sequence shown here is derived from an EMBL/GenBank/DDBJ whole genome shotgun (WGS) entry which is preliminary data.</text>
</comment>
<dbReference type="Proteomes" id="UP000471381">
    <property type="component" value="Unassembled WGS sequence"/>
</dbReference>